<evidence type="ECO:0000256" key="3">
    <source>
        <dbReference type="ARBA" id="ARBA00022827"/>
    </source>
</evidence>
<dbReference type="Proteomes" id="UP000326202">
    <property type="component" value="Chromosome"/>
</dbReference>
<dbReference type="GO" id="GO:0071949">
    <property type="term" value="F:FAD binding"/>
    <property type="evidence" value="ECO:0007669"/>
    <property type="project" value="InterPro"/>
</dbReference>
<keyword evidence="3" id="KW-0274">FAD</keyword>
<evidence type="ECO:0000256" key="2">
    <source>
        <dbReference type="ARBA" id="ARBA00022630"/>
    </source>
</evidence>
<dbReference type="GO" id="GO:0016614">
    <property type="term" value="F:oxidoreductase activity, acting on CH-OH group of donors"/>
    <property type="evidence" value="ECO:0007669"/>
    <property type="project" value="InterPro"/>
</dbReference>
<feature type="domain" description="Glucose-methanol-choline oxidoreductase C-terminal" evidence="7">
    <location>
        <begin position="422"/>
        <end position="539"/>
    </location>
</feature>
<dbReference type="PANTHER" id="PTHR46056:SF12">
    <property type="entry name" value="LONG-CHAIN-ALCOHOL OXIDASE"/>
    <property type="match status" value="1"/>
</dbReference>
<dbReference type="SUPFAM" id="SSF54373">
    <property type="entry name" value="FAD-linked reductases, C-terminal domain"/>
    <property type="match status" value="1"/>
</dbReference>
<dbReference type="KEGG" id="htq:FRZ44_30610"/>
<keyword evidence="4" id="KW-0560">Oxidoreductase</keyword>
<evidence type="ECO:0000256" key="4">
    <source>
        <dbReference type="ARBA" id="ARBA00023002"/>
    </source>
</evidence>
<evidence type="ECO:0000259" key="5">
    <source>
        <dbReference type="Pfam" id="PF00732"/>
    </source>
</evidence>
<reference evidence="8 9" key="1">
    <citation type="submission" date="2019-08" db="EMBL/GenBank/DDBJ databases">
        <title>Hyperibacter terrae gen. nov., sp. nov. and Hyperibacter viscosus sp. nov., two new members in the family Rhodospirillaceae isolated from the rhizosphere of Hypericum perforatum.</title>
        <authorList>
            <person name="Noviana Z."/>
        </authorList>
    </citation>
    <scope>NUCLEOTIDE SEQUENCE [LARGE SCALE GENOMIC DNA]</scope>
    <source>
        <strain evidence="8 9">R5913</strain>
    </source>
</reference>
<dbReference type="Gene3D" id="3.50.50.60">
    <property type="entry name" value="FAD/NAD(P)-binding domain"/>
    <property type="match status" value="2"/>
</dbReference>
<dbReference type="Pfam" id="PF00732">
    <property type="entry name" value="GMC_oxred_N"/>
    <property type="match status" value="1"/>
</dbReference>
<dbReference type="Pfam" id="PF05199">
    <property type="entry name" value="GMC_oxred_C"/>
    <property type="match status" value="1"/>
</dbReference>
<accession>A0A5J6MJV7</accession>
<dbReference type="SUPFAM" id="SSF51905">
    <property type="entry name" value="FAD/NAD(P)-binding domain"/>
    <property type="match status" value="1"/>
</dbReference>
<protein>
    <submittedName>
        <fullName evidence="8">Choline dehydrogenase</fullName>
    </submittedName>
</protein>
<dbReference type="RefSeq" id="WP_151177982.1">
    <property type="nucleotide sequence ID" value="NZ_CP042906.1"/>
</dbReference>
<comment type="similarity">
    <text evidence="1">Belongs to the GMC oxidoreductase family.</text>
</comment>
<proteinExistence type="inferred from homology"/>
<dbReference type="OrthoDB" id="9798604at2"/>
<gene>
    <name evidence="8" type="ORF">FRZ44_30610</name>
</gene>
<dbReference type="Pfam" id="PF01494">
    <property type="entry name" value="FAD_binding_3"/>
    <property type="match status" value="1"/>
</dbReference>
<feature type="domain" description="Glucose-methanol-choline oxidoreductase N-terminal" evidence="5">
    <location>
        <begin position="208"/>
        <end position="321"/>
    </location>
</feature>
<dbReference type="InterPro" id="IPR002938">
    <property type="entry name" value="FAD-bd"/>
</dbReference>
<evidence type="ECO:0000313" key="8">
    <source>
        <dbReference type="EMBL" id="QEX17758.1"/>
    </source>
</evidence>
<feature type="domain" description="FAD-binding" evidence="6">
    <location>
        <begin position="17"/>
        <end position="48"/>
    </location>
</feature>
<dbReference type="InterPro" id="IPR036188">
    <property type="entry name" value="FAD/NAD-bd_sf"/>
</dbReference>
<dbReference type="EMBL" id="CP042906">
    <property type="protein sequence ID" value="QEX17758.1"/>
    <property type="molecule type" value="Genomic_DNA"/>
</dbReference>
<keyword evidence="9" id="KW-1185">Reference proteome</keyword>
<evidence type="ECO:0000313" key="9">
    <source>
        <dbReference type="Proteomes" id="UP000326202"/>
    </source>
</evidence>
<dbReference type="AlphaFoldDB" id="A0A5J6MJV7"/>
<name>A0A5J6MJV7_9PROT</name>
<evidence type="ECO:0000256" key="1">
    <source>
        <dbReference type="ARBA" id="ARBA00010790"/>
    </source>
</evidence>
<organism evidence="8 9">
    <name type="scientific">Hypericibacter terrae</name>
    <dbReference type="NCBI Taxonomy" id="2602015"/>
    <lineage>
        <taxon>Bacteria</taxon>
        <taxon>Pseudomonadati</taxon>
        <taxon>Pseudomonadota</taxon>
        <taxon>Alphaproteobacteria</taxon>
        <taxon>Rhodospirillales</taxon>
        <taxon>Dongiaceae</taxon>
        <taxon>Hypericibacter</taxon>
    </lineage>
</organism>
<dbReference type="PANTHER" id="PTHR46056">
    <property type="entry name" value="LONG-CHAIN-ALCOHOL OXIDASE"/>
    <property type="match status" value="1"/>
</dbReference>
<dbReference type="InterPro" id="IPR007867">
    <property type="entry name" value="GMC_OxRtase_C"/>
</dbReference>
<sequence>MSEDRNASGRAPKRGEEVDVLIIGAGPSGSVAAKHLSAAGLSVVTLEQGNYPDRDKFPGRRPEWELVSQRQWHPNPNVRDMPRDYPVDTSESDINPLMFAGVGGSATIYAGHWTPFLPSDFRVRSLDGIADDWPFTYEDLLPYLEQIEWEVGVSGMPGNPAYPPKKAYPTPALPIGKVGRKAAEGLDKLGWHWWPGTNAMPSQPHNGLNACVRRGTCMTGCPEGAKSTTDITYWPAAIKNGAKLVTGARVREIEVDDRGLATGAVYIDQNGREHRQKAKTVIICANGIGTPRLLLLSTSKRFPDGLANSSGMVGKRLMMHPFSAVLGIYDEDLESWRGPFGQTISSYEFYETDEKRGFMRGAKWGAMPGGGPLGATSFVGTKVFAGPTAKVGDMWGNNLHEMVDRRFGRSIVWGIIGEDLPEDSNRVVLDPTMTDTDGIPAPKLLYKVSQNSHDMLKFHVARCLEAVQAAGAIETAVVHQMRDTGWHLLGTCLMGDNPKTSVVNQWGQTHDVPNLYIFDGSTFPTSAGLNPTATIMSVALRQTTRMIAERRNQKAA</sequence>
<keyword evidence="2" id="KW-0285">Flavoprotein</keyword>
<evidence type="ECO:0000259" key="6">
    <source>
        <dbReference type="Pfam" id="PF01494"/>
    </source>
</evidence>
<evidence type="ECO:0000259" key="7">
    <source>
        <dbReference type="Pfam" id="PF05199"/>
    </source>
</evidence>
<dbReference type="InterPro" id="IPR000172">
    <property type="entry name" value="GMC_OxRdtase_N"/>
</dbReference>